<evidence type="ECO:0000313" key="2">
    <source>
        <dbReference type="Proteomes" id="UP000552709"/>
    </source>
</evidence>
<accession>A0A7W8JRX0</accession>
<dbReference type="EMBL" id="JACHFL010000002">
    <property type="protein sequence ID" value="MBB5362061.1"/>
    <property type="molecule type" value="Genomic_DNA"/>
</dbReference>
<dbReference type="RefSeq" id="WP_184128228.1">
    <property type="nucleotide sequence ID" value="NZ_JACHFL010000002.1"/>
</dbReference>
<reference evidence="1 2" key="1">
    <citation type="submission" date="2020-08" db="EMBL/GenBank/DDBJ databases">
        <title>Genomic Encyclopedia of Type Strains, Phase IV (KMG-IV): sequencing the most valuable type-strain genomes for metagenomic binning, comparative biology and taxonomic classification.</title>
        <authorList>
            <person name="Goeker M."/>
        </authorList>
    </citation>
    <scope>NUCLEOTIDE SEQUENCE [LARGE SCALE GENOMIC DNA]</scope>
    <source>
        <strain evidence="1 2">DSM 27939</strain>
    </source>
</reference>
<gene>
    <name evidence="1" type="ORF">HNQ08_001146</name>
</gene>
<dbReference type="AlphaFoldDB" id="A0A7W8JRX0"/>
<proteinExistence type="predicted"/>
<name>A0A7W8JRX0_9DEIO</name>
<protein>
    <submittedName>
        <fullName evidence="1">Uncharacterized protein</fullName>
    </submittedName>
</protein>
<organism evidence="1 2">
    <name type="scientific">Deinococcus humi</name>
    <dbReference type="NCBI Taxonomy" id="662880"/>
    <lineage>
        <taxon>Bacteria</taxon>
        <taxon>Thermotogati</taxon>
        <taxon>Deinococcota</taxon>
        <taxon>Deinococci</taxon>
        <taxon>Deinococcales</taxon>
        <taxon>Deinococcaceae</taxon>
        <taxon>Deinococcus</taxon>
    </lineage>
</organism>
<keyword evidence="2" id="KW-1185">Reference proteome</keyword>
<dbReference type="Proteomes" id="UP000552709">
    <property type="component" value="Unassembled WGS sequence"/>
</dbReference>
<sequence length="671" mass="73694">MSLLFSWEPRILMVGEGEGTGGGGGLHIPRTIPDGIFAGETGIPDADAAIVLDDASLQPFGLSTRVDHDARVLHLFKYSEQDFPTFTPDAVFMGFNAARRAVQEPLDSFSQTPRTAWVFTAGFERDVVDRGKVYASRFWSEDVVPYAGGSLPDNPVLYQERSLQAWDFKWTVNTADQGSREATMYRQARFSYPIDNAVITDDTVQAHIEGVFLPGEWSVGRSRFQGGREVHVTEVLAVEVDANGNILRTLVNQWYTIARLSQVVRYPGQVFDGTVPEGADPEYRILDGYERLTGWVRYIPYVPVDVLRDFEYTSFPGIPTEARVNVFTAAEGQVKVSGPRTGNIAALTTKSGVTAILTAYGHEFTGGSWAALRDTPVRLEDTPEGEPVWDFTPHIILHANASTVSAVRPDGELLSIPLYLFETEVLRVDPGSFTGFSPVGTLFNTWPPQWAWADVQNEAIGVQSRALAAYDVWRDTQKRGAALGSPPRWTWGSRPGKRPKLLPETAPVAPLGVTLADVTALVSQDEVLARGEGPLLLPLTAVAVRDDGPVDVMAAVAKRILYQPAEWPQERDDRKATAGPLVLTFPETPRPGDGQSRAAALLLRLKTTKPTIKVNDQEIELIRLGHNASEKRGWHPYTVPVPVGTTYTLEFTGQCSRALLCVRVFDVPATP</sequence>
<comment type="caution">
    <text evidence="1">The sequence shown here is derived from an EMBL/GenBank/DDBJ whole genome shotgun (WGS) entry which is preliminary data.</text>
</comment>
<evidence type="ECO:0000313" key="1">
    <source>
        <dbReference type="EMBL" id="MBB5362061.1"/>
    </source>
</evidence>